<comment type="similarity">
    <text evidence="1">Belongs to the tachykinin family.</text>
</comment>
<dbReference type="PROSITE" id="PS00267">
    <property type="entry name" value="TACHYKININ"/>
    <property type="match status" value="1"/>
</dbReference>
<dbReference type="AlphaFoldDB" id="L8IY58"/>
<organism evidence="3 4">
    <name type="scientific">Bos mutus</name>
    <name type="common">wild yak</name>
    <dbReference type="NCBI Taxonomy" id="72004"/>
    <lineage>
        <taxon>Eukaryota</taxon>
        <taxon>Metazoa</taxon>
        <taxon>Chordata</taxon>
        <taxon>Craniata</taxon>
        <taxon>Vertebrata</taxon>
        <taxon>Euteleostomi</taxon>
        <taxon>Mammalia</taxon>
        <taxon>Eutheria</taxon>
        <taxon>Laurasiatheria</taxon>
        <taxon>Artiodactyla</taxon>
        <taxon>Ruminantia</taxon>
        <taxon>Pecora</taxon>
        <taxon>Bovidae</taxon>
        <taxon>Bovinae</taxon>
        <taxon>Bos</taxon>
    </lineage>
</organism>
<evidence type="ECO:0000313" key="4">
    <source>
        <dbReference type="Proteomes" id="UP000011080"/>
    </source>
</evidence>
<dbReference type="STRING" id="72004.ENSBMUP00000030172"/>
<evidence type="ECO:0000256" key="2">
    <source>
        <dbReference type="ARBA" id="ARBA00022815"/>
    </source>
</evidence>
<protein>
    <submittedName>
        <fullName evidence="3">Tachykinin-4</fullName>
    </submittedName>
</protein>
<feature type="non-terminal residue" evidence="3">
    <location>
        <position position="1"/>
    </location>
</feature>
<name>L8IY58_9CETA</name>
<dbReference type="InterPro" id="IPR013055">
    <property type="entry name" value="Tachy_Neuro_lke_CS"/>
</dbReference>
<keyword evidence="2" id="KW-0027">Amidation</keyword>
<reference evidence="3 4" key="1">
    <citation type="journal article" date="2012" name="Nat. Genet.">
        <title>The yak genome and adaptation to life at high altitude.</title>
        <authorList>
            <person name="Qiu Q."/>
            <person name="Zhang G."/>
            <person name="Ma T."/>
            <person name="Qian W."/>
            <person name="Wang J."/>
            <person name="Ye Z."/>
            <person name="Cao C."/>
            <person name="Hu Q."/>
            <person name="Kim J."/>
            <person name="Larkin D.M."/>
            <person name="Auvil L."/>
            <person name="Capitanu B."/>
            <person name="Ma J."/>
            <person name="Lewin H.A."/>
            <person name="Qian X."/>
            <person name="Lang Y."/>
            <person name="Zhou R."/>
            <person name="Wang L."/>
            <person name="Wang K."/>
            <person name="Xia J."/>
            <person name="Liao S."/>
            <person name="Pan S."/>
            <person name="Lu X."/>
            <person name="Hou H."/>
            <person name="Wang Y."/>
            <person name="Zang X."/>
            <person name="Yin Y."/>
            <person name="Ma H."/>
            <person name="Zhang J."/>
            <person name="Wang Z."/>
            <person name="Zhang Y."/>
            <person name="Zhang D."/>
            <person name="Yonezawa T."/>
            <person name="Hasegawa M."/>
            <person name="Zhong Y."/>
            <person name="Liu W."/>
            <person name="Zhang Y."/>
            <person name="Huang Z."/>
            <person name="Zhang S."/>
            <person name="Long R."/>
            <person name="Yang H."/>
            <person name="Wang J."/>
            <person name="Lenstra J.A."/>
            <person name="Cooper D.N."/>
            <person name="Wu Y."/>
            <person name="Wang J."/>
            <person name="Shi P."/>
            <person name="Wang J."/>
            <person name="Liu J."/>
        </authorList>
    </citation>
    <scope>NUCLEOTIDE SEQUENCE [LARGE SCALE GENOMIC DNA]</scope>
    <source>
        <strain evidence="4">yakQH1</strain>
    </source>
</reference>
<sequence>LQEDVIPSILLQLRDVKKGKASQFFGLMGKQVGGK</sequence>
<evidence type="ECO:0000256" key="1">
    <source>
        <dbReference type="ARBA" id="ARBA00007518"/>
    </source>
</evidence>
<dbReference type="Proteomes" id="UP000011080">
    <property type="component" value="Unassembled WGS sequence"/>
</dbReference>
<dbReference type="EMBL" id="JH880613">
    <property type="protein sequence ID" value="ELR60294.1"/>
    <property type="molecule type" value="Genomic_DNA"/>
</dbReference>
<gene>
    <name evidence="3" type="ORF">M91_15608</name>
</gene>
<accession>L8IY58</accession>
<evidence type="ECO:0000313" key="3">
    <source>
        <dbReference type="EMBL" id="ELR60294.1"/>
    </source>
</evidence>
<proteinExistence type="inferred from homology"/>